<name>A0A0M0BTD2_9ARCH</name>
<proteinExistence type="predicted"/>
<evidence type="ECO:0000256" key="1">
    <source>
        <dbReference type="SAM" id="Phobius"/>
    </source>
</evidence>
<sequence>MRFVNDKRGQIRIIEALFASLLMISTITLVPSQLGIEKTHFNSYYSEGTQVLVSLDSNGKLSSLIEERNWTSLKKCIQSVLPVSLWFNITVFDENLTIINDAKISNGGLISDEIIAINYVCASLSQNYAIYIVRLQLAGVK</sequence>
<feature type="transmembrane region" description="Helical" evidence="1">
    <location>
        <begin position="12"/>
        <end position="30"/>
    </location>
</feature>
<keyword evidence="1" id="KW-0812">Transmembrane</keyword>
<protein>
    <submittedName>
        <fullName evidence="2">Uncharacterized protein</fullName>
    </submittedName>
</protein>
<dbReference type="AlphaFoldDB" id="A0A0M0BTD2"/>
<keyword evidence="1" id="KW-0472">Membrane</keyword>
<evidence type="ECO:0000313" key="3">
    <source>
        <dbReference type="Proteomes" id="UP000037237"/>
    </source>
</evidence>
<dbReference type="EMBL" id="LFWU01000092">
    <property type="protein sequence ID" value="KON31709.1"/>
    <property type="molecule type" value="Genomic_DNA"/>
</dbReference>
<organism evidence="2 3">
    <name type="scientific">miscellaneous Crenarchaeota group-1 archaeon SG8-32-1</name>
    <dbReference type="NCBI Taxonomy" id="1685124"/>
    <lineage>
        <taxon>Archaea</taxon>
        <taxon>Candidatus Bathyarchaeota</taxon>
        <taxon>MCG-1</taxon>
    </lineage>
</organism>
<evidence type="ECO:0000313" key="2">
    <source>
        <dbReference type="EMBL" id="KON31709.1"/>
    </source>
</evidence>
<keyword evidence="1" id="KW-1133">Transmembrane helix</keyword>
<accession>A0A0M0BTD2</accession>
<gene>
    <name evidence="2" type="ORF">AC477_03935</name>
</gene>
<comment type="caution">
    <text evidence="2">The sequence shown here is derived from an EMBL/GenBank/DDBJ whole genome shotgun (WGS) entry which is preliminary data.</text>
</comment>
<dbReference type="Proteomes" id="UP000037237">
    <property type="component" value="Unassembled WGS sequence"/>
</dbReference>
<reference evidence="2 3" key="1">
    <citation type="submission" date="2015-06" db="EMBL/GenBank/DDBJ databases">
        <title>New insights into the roles of widespread benthic archaea in carbon and nitrogen cycling.</title>
        <authorList>
            <person name="Lazar C.S."/>
            <person name="Baker B.J."/>
            <person name="Seitz K.W."/>
            <person name="Hyde A.S."/>
            <person name="Dick G.J."/>
            <person name="Hinrichs K.-U."/>
            <person name="Teske A.P."/>
        </authorList>
    </citation>
    <scope>NUCLEOTIDE SEQUENCE [LARGE SCALE GENOMIC DNA]</scope>
    <source>
        <strain evidence="2">SG8-32-1</strain>
    </source>
</reference>